<evidence type="ECO:0000256" key="2">
    <source>
        <dbReference type="SAM" id="Phobius"/>
    </source>
</evidence>
<dbReference type="AlphaFoldDB" id="A0A645J6E7"/>
<reference evidence="3" key="1">
    <citation type="submission" date="2019-08" db="EMBL/GenBank/DDBJ databases">
        <authorList>
            <person name="Kucharzyk K."/>
            <person name="Murdoch R.W."/>
            <person name="Higgins S."/>
            <person name="Loffler F."/>
        </authorList>
    </citation>
    <scope>NUCLEOTIDE SEQUENCE</scope>
</reference>
<keyword evidence="2" id="KW-0812">Transmembrane</keyword>
<gene>
    <name evidence="3" type="ORF">SDC9_206422</name>
</gene>
<accession>A0A645J6E7</accession>
<evidence type="ECO:0000256" key="1">
    <source>
        <dbReference type="SAM" id="MobiDB-lite"/>
    </source>
</evidence>
<feature type="compositionally biased region" description="Low complexity" evidence="1">
    <location>
        <begin position="39"/>
        <end position="54"/>
    </location>
</feature>
<dbReference type="EMBL" id="VSSQ01131779">
    <property type="protein sequence ID" value="MPN58710.1"/>
    <property type="molecule type" value="Genomic_DNA"/>
</dbReference>
<comment type="caution">
    <text evidence="3">The sequence shown here is derived from an EMBL/GenBank/DDBJ whole genome shotgun (WGS) entry which is preliminary data.</text>
</comment>
<protein>
    <submittedName>
        <fullName evidence="3">Uncharacterized protein</fullName>
    </submittedName>
</protein>
<feature type="transmembrane region" description="Helical" evidence="2">
    <location>
        <begin position="6"/>
        <end position="26"/>
    </location>
</feature>
<keyword evidence="2" id="KW-1133">Transmembrane helix</keyword>
<keyword evidence="2" id="KW-0472">Membrane</keyword>
<proteinExistence type="predicted"/>
<name>A0A645J6E7_9ZZZZ</name>
<feature type="region of interest" description="Disordered" evidence="1">
    <location>
        <begin position="33"/>
        <end position="54"/>
    </location>
</feature>
<organism evidence="3">
    <name type="scientific">bioreactor metagenome</name>
    <dbReference type="NCBI Taxonomy" id="1076179"/>
    <lineage>
        <taxon>unclassified sequences</taxon>
        <taxon>metagenomes</taxon>
        <taxon>ecological metagenomes</taxon>
    </lineage>
</organism>
<evidence type="ECO:0000313" key="3">
    <source>
        <dbReference type="EMBL" id="MPN58710.1"/>
    </source>
</evidence>
<sequence length="147" mass="15597">MSAAVVNTWLFLAGMVVLRSMSLVMTPPMVSMPRDRGVTSSSSRPFTSPTRTPPWMAAPMATHSSGLMPLKPSLLVSFLTMSCTAGIRVEPPTSRTLDRSLGCRPASLMACFTGPLVASTSWAVSSLNLARVRVRSRCLGPVASAVI</sequence>